<keyword evidence="4" id="KW-1185">Reference proteome</keyword>
<feature type="region of interest" description="Disordered" evidence="1">
    <location>
        <begin position="220"/>
        <end position="248"/>
    </location>
</feature>
<accession>A0A0L0HQA8</accession>
<proteinExistence type="predicted"/>
<dbReference type="EMBL" id="KQ257451">
    <property type="protein sequence ID" value="KND03561.1"/>
    <property type="molecule type" value="Genomic_DNA"/>
</dbReference>
<feature type="region of interest" description="Disordered" evidence="1">
    <location>
        <begin position="152"/>
        <end position="186"/>
    </location>
</feature>
<evidence type="ECO:0000313" key="3">
    <source>
        <dbReference type="EMBL" id="KND03561.1"/>
    </source>
</evidence>
<keyword evidence="2" id="KW-0812">Transmembrane</keyword>
<feature type="compositionally biased region" description="Basic and acidic residues" evidence="1">
    <location>
        <begin position="235"/>
        <end position="248"/>
    </location>
</feature>
<dbReference type="GeneID" id="27684727"/>
<dbReference type="Proteomes" id="UP000053201">
    <property type="component" value="Unassembled WGS sequence"/>
</dbReference>
<dbReference type="RefSeq" id="XP_016611600.1">
    <property type="nucleotide sequence ID" value="XM_016749359.1"/>
</dbReference>
<gene>
    <name evidence="3" type="ORF">SPPG_01036</name>
</gene>
<evidence type="ECO:0000313" key="4">
    <source>
        <dbReference type="Proteomes" id="UP000053201"/>
    </source>
</evidence>
<dbReference type="InParanoid" id="A0A0L0HQA8"/>
<name>A0A0L0HQA8_SPIPD</name>
<feature type="transmembrane region" description="Helical" evidence="2">
    <location>
        <begin position="41"/>
        <end position="64"/>
    </location>
</feature>
<evidence type="ECO:0000256" key="2">
    <source>
        <dbReference type="SAM" id="Phobius"/>
    </source>
</evidence>
<dbReference type="AlphaFoldDB" id="A0A0L0HQA8"/>
<feature type="compositionally biased region" description="Basic residues" evidence="1">
    <location>
        <begin position="154"/>
        <end position="164"/>
    </location>
</feature>
<reference evidence="3 4" key="1">
    <citation type="submission" date="2009-08" db="EMBL/GenBank/DDBJ databases">
        <title>The Genome Sequence of Spizellomyces punctatus strain DAOM BR117.</title>
        <authorList>
            <consortium name="The Broad Institute Genome Sequencing Platform"/>
            <person name="Russ C."/>
            <person name="Cuomo C."/>
            <person name="Shea T."/>
            <person name="Young S.K."/>
            <person name="Zeng Q."/>
            <person name="Koehrsen M."/>
            <person name="Haas B."/>
            <person name="Borodovsky M."/>
            <person name="Guigo R."/>
            <person name="Alvarado L."/>
            <person name="Berlin A."/>
            <person name="Bochicchio J."/>
            <person name="Borenstein D."/>
            <person name="Chapman S."/>
            <person name="Chen Z."/>
            <person name="Engels R."/>
            <person name="Freedman E."/>
            <person name="Gellesch M."/>
            <person name="Goldberg J."/>
            <person name="Griggs A."/>
            <person name="Gujja S."/>
            <person name="Heiman D."/>
            <person name="Hepburn T."/>
            <person name="Howarth C."/>
            <person name="Jen D."/>
            <person name="Larson L."/>
            <person name="Lewis B."/>
            <person name="Mehta T."/>
            <person name="Park D."/>
            <person name="Pearson M."/>
            <person name="Roberts A."/>
            <person name="Saif S."/>
            <person name="Shenoy N."/>
            <person name="Sisk P."/>
            <person name="Stolte C."/>
            <person name="Sykes S."/>
            <person name="Thomson T."/>
            <person name="Walk T."/>
            <person name="White J."/>
            <person name="Yandava C."/>
            <person name="Burger G."/>
            <person name="Gray M.W."/>
            <person name="Holland P.W.H."/>
            <person name="King N."/>
            <person name="Lang F.B.F."/>
            <person name="Roger A.J."/>
            <person name="Ruiz-Trillo I."/>
            <person name="Lander E."/>
            <person name="Nusbaum C."/>
        </authorList>
    </citation>
    <scope>NUCLEOTIDE SEQUENCE [LARGE SCALE GENOMIC DNA]</scope>
    <source>
        <strain evidence="3 4">DAOM BR117</strain>
    </source>
</reference>
<keyword evidence="2" id="KW-1133">Transmembrane helix</keyword>
<sequence length="248" mass="27701">MDISLRQSITTRKNTVRGLELISRTDTFTEDSETDLTVDKWTIGIIVAAIAIVVILVSVLWRYYGWHLPWFRRANGGRGYIVDTLNPEEDYAVGYGSDSSMNYIAGYTASFIRAGDMQLATRGGEDEEHTPVGPSRNGMYTSLHNDIPHEMVSHHTKSGKRHRKEPSDATAVFREPFEPDDLPGVACKDANEETPEAASLVHRVRFADEVMTINDRFTTRDEDIGSDANLQVNADSREKDEKTDSACG</sequence>
<dbReference type="VEuPathDB" id="FungiDB:SPPG_01036"/>
<keyword evidence="2" id="KW-0472">Membrane</keyword>
<organism evidence="3 4">
    <name type="scientific">Spizellomyces punctatus (strain DAOM BR117)</name>
    <dbReference type="NCBI Taxonomy" id="645134"/>
    <lineage>
        <taxon>Eukaryota</taxon>
        <taxon>Fungi</taxon>
        <taxon>Fungi incertae sedis</taxon>
        <taxon>Chytridiomycota</taxon>
        <taxon>Chytridiomycota incertae sedis</taxon>
        <taxon>Chytridiomycetes</taxon>
        <taxon>Spizellomycetales</taxon>
        <taxon>Spizellomycetaceae</taxon>
        <taxon>Spizellomyces</taxon>
    </lineage>
</organism>
<dbReference type="OrthoDB" id="10293772at2759"/>
<protein>
    <submittedName>
        <fullName evidence="3">Uncharacterized protein</fullName>
    </submittedName>
</protein>
<evidence type="ECO:0000256" key="1">
    <source>
        <dbReference type="SAM" id="MobiDB-lite"/>
    </source>
</evidence>